<dbReference type="AlphaFoldDB" id="A0A7C9KN09"/>
<dbReference type="OrthoDB" id="878483at2"/>
<name>A0A7C9KN09_9SPHN</name>
<sequence length="140" mass="14142">MKRFVLLLALAGCAPDPAQVKAKAAADAAQAAADALPVYRVAVAKDGLLLTDPRGGAARPAPFGLRQSLLLAILARSFGTATEGHDTGCDRDFARWPNGLTLWFAGGTFAGWSLAGADAAIGVAPGLVRAPAMAAGLACE</sequence>
<keyword evidence="2" id="KW-1185">Reference proteome</keyword>
<evidence type="ECO:0000313" key="2">
    <source>
        <dbReference type="Proteomes" id="UP000481327"/>
    </source>
</evidence>
<comment type="caution">
    <text evidence="1">The sequence shown here is derived from an EMBL/GenBank/DDBJ whole genome shotgun (WGS) entry which is preliminary data.</text>
</comment>
<gene>
    <name evidence="1" type="ORF">F3168_13145</name>
</gene>
<proteinExistence type="predicted"/>
<evidence type="ECO:0000313" key="1">
    <source>
        <dbReference type="EMBL" id="MQT18203.1"/>
    </source>
</evidence>
<protein>
    <submittedName>
        <fullName evidence="1">Uncharacterized protein</fullName>
    </submittedName>
</protein>
<reference evidence="1 2" key="1">
    <citation type="submission" date="2019-09" db="EMBL/GenBank/DDBJ databases">
        <title>Polymorphobacter sp. isolated from a lake in China.</title>
        <authorList>
            <person name="Liu Z."/>
        </authorList>
    </citation>
    <scope>NUCLEOTIDE SEQUENCE [LARGE SCALE GENOMIC DNA]</scope>
    <source>
        <strain evidence="1 2">D40P</strain>
    </source>
</reference>
<dbReference type="EMBL" id="WIOL01000005">
    <property type="protein sequence ID" value="MQT18203.1"/>
    <property type="molecule type" value="Genomic_DNA"/>
</dbReference>
<dbReference type="RefSeq" id="WP_152578666.1">
    <property type="nucleotide sequence ID" value="NZ_JAATJI010000001.1"/>
</dbReference>
<dbReference type="Proteomes" id="UP000481327">
    <property type="component" value="Unassembled WGS sequence"/>
</dbReference>
<accession>A0A7C9KN09</accession>
<organism evidence="1 2">
    <name type="scientific">Sandarakinorhabdus fusca</name>
    <dbReference type="NCBI Taxonomy" id="1439888"/>
    <lineage>
        <taxon>Bacteria</taxon>
        <taxon>Pseudomonadati</taxon>
        <taxon>Pseudomonadota</taxon>
        <taxon>Alphaproteobacteria</taxon>
        <taxon>Sphingomonadales</taxon>
        <taxon>Sphingosinicellaceae</taxon>
        <taxon>Sandarakinorhabdus</taxon>
    </lineage>
</organism>